<evidence type="ECO:0000313" key="2">
    <source>
        <dbReference type="EMBL" id="CAH1002650.1"/>
    </source>
</evidence>
<comment type="caution">
    <text evidence="2">The sequence shown here is derived from an EMBL/GenBank/DDBJ whole genome shotgun (WGS) entry which is preliminary data.</text>
</comment>
<evidence type="ECO:0000259" key="1">
    <source>
        <dbReference type="Pfam" id="PF13619"/>
    </source>
</evidence>
<dbReference type="Proteomes" id="UP000837803">
    <property type="component" value="Unassembled WGS sequence"/>
</dbReference>
<name>A0ABM9B5H5_9BACT</name>
<keyword evidence="3" id="KW-1185">Reference proteome</keyword>
<protein>
    <recommendedName>
        <fullName evidence="1">KTSC domain-containing protein</fullName>
    </recommendedName>
</protein>
<gene>
    <name evidence="2" type="ORF">LEM8419_03522</name>
</gene>
<sequence length="193" mass="21718">MNIPTTLDYCFSNGIAKTSLDSKTYTRTTSDDLADYLEDSKGYDFGDDLDVTTVYAEAGDDNGYITTTTFDEVVEDMTEADWYGYCLWLERREVAAEALRQSAARDMQPASQRSLPTILQPVESSMMSHMGYLRAAYTLFVQFHDGSLYAYFGVQPEQWAALRATKSKGQYMRLYIFDIHAASRVSDGFPVAA</sequence>
<reference evidence="2" key="1">
    <citation type="submission" date="2021-12" db="EMBL/GenBank/DDBJ databases">
        <authorList>
            <person name="Rodrigo-Torres L."/>
            <person name="Arahal R. D."/>
            <person name="Lucena T."/>
        </authorList>
    </citation>
    <scope>NUCLEOTIDE SEQUENCE</scope>
    <source>
        <strain evidence="2">CECT 8419</strain>
    </source>
</reference>
<dbReference type="Pfam" id="PF13619">
    <property type="entry name" value="KTSC"/>
    <property type="match status" value="1"/>
</dbReference>
<dbReference type="RefSeq" id="WP_238752475.1">
    <property type="nucleotide sequence ID" value="NZ_CAKLPZ010000007.1"/>
</dbReference>
<proteinExistence type="predicted"/>
<accession>A0ABM9B5H5</accession>
<feature type="domain" description="KTSC" evidence="1">
    <location>
        <begin position="123"/>
        <end position="177"/>
    </location>
</feature>
<evidence type="ECO:0000313" key="3">
    <source>
        <dbReference type="Proteomes" id="UP000837803"/>
    </source>
</evidence>
<dbReference type="InterPro" id="IPR025309">
    <property type="entry name" value="KTSC_dom"/>
</dbReference>
<dbReference type="EMBL" id="CAKLPZ010000007">
    <property type="protein sequence ID" value="CAH1002650.1"/>
    <property type="molecule type" value="Genomic_DNA"/>
</dbReference>
<organism evidence="2 3">
    <name type="scientific">Neolewinella maritima</name>
    <dbReference type="NCBI Taxonomy" id="1383882"/>
    <lineage>
        <taxon>Bacteria</taxon>
        <taxon>Pseudomonadati</taxon>
        <taxon>Bacteroidota</taxon>
        <taxon>Saprospiria</taxon>
        <taxon>Saprospirales</taxon>
        <taxon>Lewinellaceae</taxon>
        <taxon>Neolewinella</taxon>
    </lineage>
</organism>